<evidence type="ECO:0000313" key="10">
    <source>
        <dbReference type="EMBL" id="KAF2462421.1"/>
    </source>
</evidence>
<evidence type="ECO:0000256" key="8">
    <source>
        <dbReference type="ARBA" id="ARBA00022833"/>
    </source>
</evidence>
<evidence type="ECO:0000256" key="6">
    <source>
        <dbReference type="ARBA" id="ARBA00022771"/>
    </source>
</evidence>
<dbReference type="CDD" id="cd20335">
    <property type="entry name" value="BRcat_RBR"/>
    <property type="match status" value="1"/>
</dbReference>
<keyword evidence="6" id="KW-0863">Zinc-finger</keyword>
<reference evidence="10" key="1">
    <citation type="journal article" date="2020" name="Stud. Mycol.">
        <title>101 Dothideomycetes genomes: a test case for predicting lifestyles and emergence of pathogens.</title>
        <authorList>
            <person name="Haridas S."/>
            <person name="Albert R."/>
            <person name="Binder M."/>
            <person name="Bloem J."/>
            <person name="Labutti K."/>
            <person name="Salamov A."/>
            <person name="Andreopoulos B."/>
            <person name="Baker S."/>
            <person name="Barry K."/>
            <person name="Bills G."/>
            <person name="Bluhm B."/>
            <person name="Cannon C."/>
            <person name="Castanera R."/>
            <person name="Culley D."/>
            <person name="Daum C."/>
            <person name="Ezra D."/>
            <person name="Gonzalez J."/>
            <person name="Henrissat B."/>
            <person name="Kuo A."/>
            <person name="Liang C."/>
            <person name="Lipzen A."/>
            <person name="Lutzoni F."/>
            <person name="Magnuson J."/>
            <person name="Mondo S."/>
            <person name="Nolan M."/>
            <person name="Ohm R."/>
            <person name="Pangilinan J."/>
            <person name="Park H.-J."/>
            <person name="Ramirez L."/>
            <person name="Alfaro M."/>
            <person name="Sun H."/>
            <person name="Tritt A."/>
            <person name="Yoshinaga Y."/>
            <person name="Zwiers L.-H."/>
            <person name="Turgeon B."/>
            <person name="Goodwin S."/>
            <person name="Spatafora J."/>
            <person name="Crous P."/>
            <person name="Grigoriev I."/>
        </authorList>
    </citation>
    <scope>NUCLEOTIDE SEQUENCE</scope>
    <source>
        <strain evidence="10">ATCC 16933</strain>
    </source>
</reference>
<evidence type="ECO:0000256" key="1">
    <source>
        <dbReference type="ARBA" id="ARBA00001798"/>
    </source>
</evidence>
<dbReference type="InterPro" id="IPR013083">
    <property type="entry name" value="Znf_RING/FYVE/PHD"/>
</dbReference>
<keyword evidence="3" id="KW-0808">Transferase</keyword>
<dbReference type="GO" id="GO:0008270">
    <property type="term" value="F:zinc ion binding"/>
    <property type="evidence" value="ECO:0007669"/>
    <property type="project" value="UniProtKB-KW"/>
</dbReference>
<dbReference type="OrthoDB" id="1431934at2759"/>
<dbReference type="AlphaFoldDB" id="A0A6A6PEM3"/>
<evidence type="ECO:0000256" key="5">
    <source>
        <dbReference type="ARBA" id="ARBA00022737"/>
    </source>
</evidence>
<dbReference type="GO" id="GO:0061630">
    <property type="term" value="F:ubiquitin protein ligase activity"/>
    <property type="evidence" value="ECO:0007669"/>
    <property type="project" value="UniProtKB-EC"/>
</dbReference>
<dbReference type="PANTHER" id="PTHR11685">
    <property type="entry name" value="RBR FAMILY RING FINGER AND IBR DOMAIN-CONTAINING"/>
    <property type="match status" value="1"/>
</dbReference>
<dbReference type="SUPFAM" id="SSF57850">
    <property type="entry name" value="RING/U-box"/>
    <property type="match status" value="2"/>
</dbReference>
<keyword evidence="5" id="KW-0677">Repeat</keyword>
<dbReference type="EMBL" id="MU001670">
    <property type="protein sequence ID" value="KAF2462421.1"/>
    <property type="molecule type" value="Genomic_DNA"/>
</dbReference>
<feature type="non-terminal residue" evidence="10">
    <location>
        <position position="1"/>
    </location>
</feature>
<evidence type="ECO:0000256" key="2">
    <source>
        <dbReference type="ARBA" id="ARBA00012251"/>
    </source>
</evidence>
<keyword evidence="11" id="KW-1185">Reference proteome</keyword>
<dbReference type="InterPro" id="IPR044066">
    <property type="entry name" value="TRIAD_supradom"/>
</dbReference>
<comment type="catalytic activity">
    <reaction evidence="1">
        <text>[E2 ubiquitin-conjugating enzyme]-S-ubiquitinyl-L-cysteine + [acceptor protein]-L-lysine = [E2 ubiquitin-conjugating enzyme]-L-cysteine + [acceptor protein]-N(6)-ubiquitinyl-L-lysine.</text>
        <dbReference type="EC" id="2.3.2.31"/>
    </reaction>
</comment>
<organism evidence="10 11">
    <name type="scientific">Lineolata rhizophorae</name>
    <dbReference type="NCBI Taxonomy" id="578093"/>
    <lineage>
        <taxon>Eukaryota</taxon>
        <taxon>Fungi</taxon>
        <taxon>Dikarya</taxon>
        <taxon>Ascomycota</taxon>
        <taxon>Pezizomycotina</taxon>
        <taxon>Dothideomycetes</taxon>
        <taxon>Dothideomycetes incertae sedis</taxon>
        <taxon>Lineolatales</taxon>
        <taxon>Lineolataceae</taxon>
        <taxon>Lineolata</taxon>
    </lineage>
</organism>
<sequence>ASTRSCTICTCALPLSDFPPRPTARCAHPSSTCRPCLQTWIATALSRTAVGASDAGGGGGAAIRCPEAPGCGAKLGHADLALHAAPEVFARYDAWAARAALGREPGFRWCRAAGCGSGQIHEEGARGGAIFRCVACGSRFCAGDPRHDMVAWHEGETCGGYEARM</sequence>
<keyword evidence="7" id="KW-0833">Ubl conjugation pathway</keyword>
<evidence type="ECO:0000256" key="4">
    <source>
        <dbReference type="ARBA" id="ARBA00022723"/>
    </source>
</evidence>
<dbReference type="Pfam" id="PF01485">
    <property type="entry name" value="IBR"/>
    <property type="match status" value="1"/>
</dbReference>
<dbReference type="Gene3D" id="3.30.40.10">
    <property type="entry name" value="Zinc/RING finger domain, C3HC4 (zinc finger)"/>
    <property type="match status" value="1"/>
</dbReference>
<dbReference type="Proteomes" id="UP000799766">
    <property type="component" value="Unassembled WGS sequence"/>
</dbReference>
<gene>
    <name evidence="10" type="ORF">BDY21DRAFT_270441</name>
</gene>
<dbReference type="InterPro" id="IPR031127">
    <property type="entry name" value="E3_UB_ligase_RBR"/>
</dbReference>
<dbReference type="GO" id="GO:0016567">
    <property type="term" value="P:protein ubiquitination"/>
    <property type="evidence" value="ECO:0007669"/>
    <property type="project" value="InterPro"/>
</dbReference>
<keyword evidence="8" id="KW-0862">Zinc</keyword>
<evidence type="ECO:0000256" key="3">
    <source>
        <dbReference type="ARBA" id="ARBA00022679"/>
    </source>
</evidence>
<evidence type="ECO:0000259" key="9">
    <source>
        <dbReference type="PROSITE" id="PS51873"/>
    </source>
</evidence>
<proteinExistence type="predicted"/>
<name>A0A6A6PEM3_9PEZI</name>
<evidence type="ECO:0000256" key="7">
    <source>
        <dbReference type="ARBA" id="ARBA00022786"/>
    </source>
</evidence>
<feature type="non-terminal residue" evidence="10">
    <location>
        <position position="165"/>
    </location>
</feature>
<accession>A0A6A6PEM3</accession>
<dbReference type="PROSITE" id="PS51873">
    <property type="entry name" value="TRIAD"/>
    <property type="match status" value="1"/>
</dbReference>
<keyword evidence="4" id="KW-0479">Metal-binding</keyword>
<dbReference type="InterPro" id="IPR002867">
    <property type="entry name" value="IBR_dom"/>
</dbReference>
<evidence type="ECO:0000313" key="11">
    <source>
        <dbReference type="Proteomes" id="UP000799766"/>
    </source>
</evidence>
<protein>
    <recommendedName>
        <fullName evidence="2">RBR-type E3 ubiquitin transferase</fullName>
        <ecNumber evidence="2">2.3.2.31</ecNumber>
    </recommendedName>
</protein>
<feature type="domain" description="RING-type" evidence="9">
    <location>
        <begin position="2"/>
        <end position="165"/>
    </location>
</feature>
<dbReference type="EC" id="2.3.2.31" evidence="2"/>